<evidence type="ECO:0000256" key="2">
    <source>
        <dbReference type="ARBA" id="ARBA00023242"/>
    </source>
</evidence>
<keyword evidence="5" id="KW-1185">Reference proteome</keyword>
<dbReference type="PANTHER" id="PTHR13681">
    <property type="entry name" value="SURVIVAL OF MOTOR NEURON-RELATED-SPLICING FACTOR 30-RELATED"/>
    <property type="match status" value="1"/>
</dbReference>
<reference evidence="6 7" key="1">
    <citation type="submission" date="2025-04" db="UniProtKB">
        <authorList>
            <consortium name="RefSeq"/>
        </authorList>
    </citation>
    <scope>IDENTIFICATION</scope>
</reference>
<dbReference type="RefSeq" id="XP_010925291.1">
    <property type="nucleotide sequence ID" value="XM_010926989.2"/>
</dbReference>
<protein>
    <submittedName>
        <fullName evidence="6 7">Uncharacterized protein LOC105047874 isoform X1</fullName>
    </submittedName>
</protein>
<dbReference type="Pfam" id="PF08585">
    <property type="entry name" value="RMI1_N_C"/>
    <property type="match status" value="1"/>
</dbReference>
<keyword evidence="2" id="KW-0539">Nucleus</keyword>
<evidence type="ECO:0000313" key="5">
    <source>
        <dbReference type="Proteomes" id="UP000504607"/>
    </source>
</evidence>
<feature type="compositionally biased region" description="Basic and acidic residues" evidence="3">
    <location>
        <begin position="248"/>
        <end position="285"/>
    </location>
</feature>
<dbReference type="OrthoDB" id="434939at2759"/>
<dbReference type="SMART" id="SM01161">
    <property type="entry name" value="DUF1767"/>
    <property type="match status" value="1"/>
</dbReference>
<feature type="domain" description="RecQ mediated genome instability protein 1 OB-fold" evidence="4">
    <location>
        <begin position="71"/>
        <end position="182"/>
    </location>
</feature>
<proteinExistence type="predicted"/>
<evidence type="ECO:0000256" key="3">
    <source>
        <dbReference type="SAM" id="MobiDB-lite"/>
    </source>
</evidence>
<feature type="region of interest" description="Disordered" evidence="3">
    <location>
        <begin position="245"/>
        <end position="295"/>
    </location>
</feature>
<dbReference type="GeneID" id="105047874"/>
<dbReference type="RefSeq" id="XP_010925292.1">
    <property type="nucleotide sequence ID" value="XM_010926990.3"/>
</dbReference>
<sequence>MERSTDAAVEGVLEALTSRGWRFGDLDGEMRALIRSYEASSSSSSSSSAVEMIESELLNMDLRSFGGKSIPDAFSLKKSSHLRGPIVLQVVSSRDIYLSSIDASFKNSQHHRRLLRFVLTDGHSEVIAVEYAPIPSITEEIIPGTKIRLENKIPIHNGILCLNSEVVTVMGGTVQCLHEEWQMSQKYSGFSRLSLKLSQDDDGTGPPPFEKLHIGALPCRVDQLHSSHEADGRQVGHKIHHVVHKGHHFNDPGADKMVNEPKKDSVTERAEDKPCSSDARPKEVSEAAPVQNQAAAQKLLQKMNQPSHEDKHPRGYKQRYKARQEETPVFTLDEWERRKGTNWKPIVTGEVQDVSHDEELARQLQSQMDLEDIHGKTGQAEAEQIRLSMFNFGGAEERKNDGRREFRGRGRGRRRFR</sequence>
<dbReference type="AlphaFoldDB" id="A0A6I9RF98"/>
<dbReference type="Proteomes" id="UP000504607">
    <property type="component" value="Chromosome 7"/>
</dbReference>
<gene>
    <name evidence="6 7" type="primary">LOC105047874</name>
</gene>
<dbReference type="InterPro" id="IPR042470">
    <property type="entry name" value="RMI1_N_C_sf"/>
</dbReference>
<feature type="region of interest" description="Disordered" evidence="3">
    <location>
        <begin position="302"/>
        <end position="321"/>
    </location>
</feature>
<comment type="subcellular location">
    <subcellularLocation>
        <location evidence="1">Nucleus</location>
    </subcellularLocation>
</comment>
<feature type="region of interest" description="Disordered" evidence="3">
    <location>
        <begin position="396"/>
        <end position="417"/>
    </location>
</feature>
<evidence type="ECO:0000256" key="1">
    <source>
        <dbReference type="ARBA" id="ARBA00004123"/>
    </source>
</evidence>
<accession>A0A6I9RF98</accession>
<name>A0A6I9RF98_ELAGV</name>
<dbReference type="InterPro" id="IPR013894">
    <property type="entry name" value="RMI1_OB"/>
</dbReference>
<dbReference type="GO" id="GO:0005634">
    <property type="term" value="C:nucleus"/>
    <property type="evidence" value="ECO:0007669"/>
    <property type="project" value="UniProtKB-SubCell"/>
</dbReference>
<evidence type="ECO:0000259" key="4">
    <source>
        <dbReference type="Pfam" id="PF08585"/>
    </source>
</evidence>
<organism evidence="5 6">
    <name type="scientific">Elaeis guineensis var. tenera</name>
    <name type="common">Oil palm</name>
    <dbReference type="NCBI Taxonomy" id="51953"/>
    <lineage>
        <taxon>Eukaryota</taxon>
        <taxon>Viridiplantae</taxon>
        <taxon>Streptophyta</taxon>
        <taxon>Embryophyta</taxon>
        <taxon>Tracheophyta</taxon>
        <taxon>Spermatophyta</taxon>
        <taxon>Magnoliopsida</taxon>
        <taxon>Liliopsida</taxon>
        <taxon>Arecaceae</taxon>
        <taxon>Arecoideae</taxon>
        <taxon>Cocoseae</taxon>
        <taxon>Elaeidinae</taxon>
        <taxon>Elaeis</taxon>
    </lineage>
</organism>
<dbReference type="Gene3D" id="2.40.50.770">
    <property type="entry name" value="RecQ-mediated genome instability protein Rmi1, C-terminal domain"/>
    <property type="match status" value="1"/>
</dbReference>
<dbReference type="PANTHER" id="PTHR13681:SF24">
    <property type="entry name" value="TUDOR DOMAIN-CONTAINING PROTEIN 3"/>
    <property type="match status" value="1"/>
</dbReference>
<feature type="compositionally biased region" description="Basic and acidic residues" evidence="3">
    <location>
        <begin position="396"/>
        <end position="408"/>
    </location>
</feature>
<evidence type="ECO:0000313" key="6">
    <source>
        <dbReference type="RefSeq" id="XP_010925291.1"/>
    </source>
</evidence>
<evidence type="ECO:0000313" key="7">
    <source>
        <dbReference type="RefSeq" id="XP_010925292.1"/>
    </source>
</evidence>
<dbReference type="KEGG" id="egu:105047874"/>